<evidence type="ECO:0000256" key="2">
    <source>
        <dbReference type="ARBA" id="ARBA00022692"/>
    </source>
</evidence>
<dbReference type="SUPFAM" id="SSF48452">
    <property type="entry name" value="TPR-like"/>
    <property type="match status" value="1"/>
</dbReference>
<reference evidence="8 9" key="1">
    <citation type="journal article" date="2012" name="Stand. Genomic Sci.">
        <title>Genome sequence of the orange-pigmented seawater bacterium Owenweeksia hongkongensis type strain (UST20020801(T)).</title>
        <authorList>
            <person name="Riedel T."/>
            <person name="Held B."/>
            <person name="Nolan M."/>
            <person name="Lucas S."/>
            <person name="Lapidus A."/>
            <person name="Tice H."/>
            <person name="Del Rio T.G."/>
            <person name="Cheng J.F."/>
            <person name="Han C."/>
            <person name="Tapia R."/>
            <person name="Goodwin L.A."/>
            <person name="Pitluck S."/>
            <person name="Liolios K."/>
            <person name="Mavromatis K."/>
            <person name="Pagani I."/>
            <person name="Ivanova N."/>
            <person name="Mikhailova N."/>
            <person name="Pati A."/>
            <person name="Chen A."/>
            <person name="Palaniappan K."/>
            <person name="Rohde M."/>
            <person name="Tindall B.J."/>
            <person name="Detter J.C."/>
            <person name="Goker M."/>
            <person name="Woyke T."/>
            <person name="Bristow J."/>
            <person name="Eisen J.A."/>
            <person name="Markowitz V."/>
            <person name="Hugenholtz P."/>
            <person name="Klenk H.P."/>
            <person name="Kyrpides N.C."/>
        </authorList>
    </citation>
    <scope>NUCLEOTIDE SEQUENCE</scope>
    <source>
        <strain evidence="9">DSM 17368 / JCM 12287 / NRRL B-23963</strain>
    </source>
</reference>
<dbReference type="KEGG" id="oho:Oweho_0117"/>
<keyword evidence="4 6" id="KW-0472">Membrane</keyword>
<dbReference type="InterPro" id="IPR019734">
    <property type="entry name" value="TPR_rpt"/>
</dbReference>
<feature type="transmembrane region" description="Helical" evidence="6">
    <location>
        <begin position="384"/>
        <end position="403"/>
    </location>
</feature>
<dbReference type="Proteomes" id="UP000005631">
    <property type="component" value="Chromosome"/>
</dbReference>
<dbReference type="InterPro" id="IPR007016">
    <property type="entry name" value="O-antigen_ligase-rel_domated"/>
</dbReference>
<gene>
    <name evidence="8" type="ordered locus">Oweho_0117</name>
</gene>
<evidence type="ECO:0000256" key="3">
    <source>
        <dbReference type="ARBA" id="ARBA00022989"/>
    </source>
</evidence>
<evidence type="ECO:0000256" key="1">
    <source>
        <dbReference type="ARBA" id="ARBA00004141"/>
    </source>
</evidence>
<feature type="transmembrane region" description="Helical" evidence="6">
    <location>
        <begin position="41"/>
        <end position="58"/>
    </location>
</feature>
<dbReference type="STRING" id="926562.Oweho_0117"/>
<feature type="transmembrane region" description="Helical" evidence="6">
    <location>
        <begin position="12"/>
        <end position="29"/>
    </location>
</feature>
<dbReference type="SMART" id="SM00028">
    <property type="entry name" value="TPR"/>
    <property type="match status" value="2"/>
</dbReference>
<feature type="transmembrane region" description="Helical" evidence="6">
    <location>
        <begin position="125"/>
        <end position="148"/>
    </location>
</feature>
<accession>G8R5Z1</accession>
<comment type="subcellular location">
    <subcellularLocation>
        <location evidence="1">Membrane</location>
        <topology evidence="1">Multi-pass membrane protein</topology>
    </subcellularLocation>
</comment>
<dbReference type="AlphaFoldDB" id="G8R5Z1"/>
<dbReference type="GO" id="GO:0016020">
    <property type="term" value="C:membrane"/>
    <property type="evidence" value="ECO:0007669"/>
    <property type="project" value="UniProtKB-SubCell"/>
</dbReference>
<protein>
    <submittedName>
        <fullName evidence="8">Lipid A core-O-antigen ligase-like enyme</fullName>
    </submittedName>
</protein>
<sequence>MLQPAKQRFASIPLYILVLGLVLLPLVFSTSTLDSTLAPRFTYLGVLLALLAVSQIFSKPNSLSLFQFTWPFLAFIIFEGLSLFNANTPSEGLVVLLRDSGLLMFLVMVIHTCQTEGAISGISKSMVLVNAVIGSFGLYQLVTLNAIVDETRLYEVISLLGHRNLFASALVLTLPFLVFTAWRQKGLWQWISLVMLAHTTFLIFVLESRTAWLAYFVFIVSYPVWILLEKMVQHFSFRFWRNLFVVLLLAGVSAFSWVYFTNEKSEGKGQVLKSEMGFDGSNEKTFTIDERIMLWKGTLRMVWNEDIGGIGAGNWKIMFPAYGSDMFRARQGMVQFQRPHNDYLWILSETGVLGLVAYFCGFALIMFYGLRAASSHRLDQSQRVLIRLLLSGVLAYLLIAFFSFPRERVFHQVVLYTMLGLLIYLSRPAVSSKSFERNTFSVLAIILGGMMIWVGANWWHGERVTRKINEARAMGDWDGLLEYYNQVEENRFYKIDPASVPLNFYSGLAYLNLENYPKSQTEFANAYKLHPNNIHVINNMANIYFLQGNTDSAIVYYKKALEVSPKYLDGALNLMAVYFNTQQTDEAYKLLRKYEATFAKESPNHPTLSAYRQAILKAKKAEVLKATANESLKAHLISIDDDELQSLYFESLNQDITLAEIFAESAKGKF</sequence>
<dbReference type="eggNOG" id="COG0457">
    <property type="taxonomic scope" value="Bacteria"/>
</dbReference>
<dbReference type="InterPro" id="IPR011990">
    <property type="entry name" value="TPR-like_helical_dom_sf"/>
</dbReference>
<evidence type="ECO:0000313" key="8">
    <source>
        <dbReference type="EMBL" id="AEV31139.1"/>
    </source>
</evidence>
<dbReference type="Pfam" id="PF00515">
    <property type="entry name" value="TPR_1"/>
    <property type="match status" value="1"/>
</dbReference>
<keyword evidence="2 6" id="KW-0812">Transmembrane</keyword>
<keyword evidence="8" id="KW-0436">Ligase</keyword>
<feature type="repeat" description="TPR" evidence="5">
    <location>
        <begin position="534"/>
        <end position="567"/>
    </location>
</feature>
<keyword evidence="9" id="KW-1185">Reference proteome</keyword>
<evidence type="ECO:0000256" key="6">
    <source>
        <dbReference type="SAM" id="Phobius"/>
    </source>
</evidence>
<evidence type="ECO:0000259" key="7">
    <source>
        <dbReference type="Pfam" id="PF04932"/>
    </source>
</evidence>
<feature type="transmembrane region" description="Helical" evidence="6">
    <location>
        <begin position="409"/>
        <end position="426"/>
    </location>
</feature>
<dbReference type="PROSITE" id="PS50293">
    <property type="entry name" value="TPR_REGION"/>
    <property type="match status" value="1"/>
</dbReference>
<dbReference type="PROSITE" id="PS50005">
    <property type="entry name" value="TPR"/>
    <property type="match status" value="2"/>
</dbReference>
<feature type="transmembrane region" description="Helical" evidence="6">
    <location>
        <begin position="438"/>
        <end position="459"/>
    </location>
</feature>
<feature type="transmembrane region" description="Helical" evidence="6">
    <location>
        <begin position="92"/>
        <end position="113"/>
    </location>
</feature>
<evidence type="ECO:0000313" key="9">
    <source>
        <dbReference type="Proteomes" id="UP000005631"/>
    </source>
</evidence>
<organism evidence="8 9">
    <name type="scientific">Owenweeksia hongkongensis (strain DSM 17368 / CIP 108786 / JCM 12287 / NRRL B-23963 / UST20020801)</name>
    <dbReference type="NCBI Taxonomy" id="926562"/>
    <lineage>
        <taxon>Bacteria</taxon>
        <taxon>Pseudomonadati</taxon>
        <taxon>Bacteroidota</taxon>
        <taxon>Flavobacteriia</taxon>
        <taxon>Flavobacteriales</taxon>
        <taxon>Owenweeksiaceae</taxon>
        <taxon>Owenweeksia</taxon>
    </lineage>
</organism>
<dbReference type="InterPro" id="IPR051533">
    <property type="entry name" value="WaaL-like"/>
</dbReference>
<feature type="transmembrane region" description="Helical" evidence="6">
    <location>
        <begin position="352"/>
        <end position="372"/>
    </location>
</feature>
<dbReference type="RefSeq" id="WP_014200500.1">
    <property type="nucleotide sequence ID" value="NC_016599.1"/>
</dbReference>
<dbReference type="PANTHER" id="PTHR37422">
    <property type="entry name" value="TEICHURONIC ACID BIOSYNTHESIS PROTEIN TUAE"/>
    <property type="match status" value="1"/>
</dbReference>
<keyword evidence="3 6" id="KW-1133">Transmembrane helix</keyword>
<dbReference type="Pfam" id="PF04932">
    <property type="entry name" value="Wzy_C"/>
    <property type="match status" value="1"/>
</dbReference>
<feature type="transmembrane region" description="Helical" evidence="6">
    <location>
        <begin position="212"/>
        <end position="228"/>
    </location>
</feature>
<dbReference type="eggNOG" id="COG3307">
    <property type="taxonomic scope" value="Bacteria"/>
</dbReference>
<feature type="domain" description="O-antigen ligase-related" evidence="7">
    <location>
        <begin position="198"/>
        <end position="359"/>
    </location>
</feature>
<keyword evidence="5" id="KW-0802">TPR repeat</keyword>
<dbReference type="OrthoDB" id="665122at2"/>
<feature type="transmembrane region" description="Helical" evidence="6">
    <location>
        <begin position="160"/>
        <end position="180"/>
    </location>
</feature>
<name>G8R5Z1_OWEHD</name>
<evidence type="ECO:0000256" key="4">
    <source>
        <dbReference type="ARBA" id="ARBA00023136"/>
    </source>
</evidence>
<dbReference type="HOGENOM" id="CLU_427495_0_0_10"/>
<dbReference type="Gene3D" id="1.25.40.10">
    <property type="entry name" value="Tetratricopeptide repeat domain"/>
    <property type="match status" value="1"/>
</dbReference>
<feature type="transmembrane region" description="Helical" evidence="6">
    <location>
        <begin position="187"/>
        <end position="206"/>
    </location>
</feature>
<proteinExistence type="predicted"/>
<evidence type="ECO:0000256" key="5">
    <source>
        <dbReference type="PROSITE-ProRule" id="PRU00339"/>
    </source>
</evidence>
<feature type="transmembrane region" description="Helical" evidence="6">
    <location>
        <begin position="65"/>
        <end position="86"/>
    </location>
</feature>
<feature type="transmembrane region" description="Helical" evidence="6">
    <location>
        <begin position="240"/>
        <end position="260"/>
    </location>
</feature>
<dbReference type="EMBL" id="CP003156">
    <property type="protein sequence ID" value="AEV31139.1"/>
    <property type="molecule type" value="Genomic_DNA"/>
</dbReference>
<feature type="repeat" description="TPR" evidence="5">
    <location>
        <begin position="500"/>
        <end position="533"/>
    </location>
</feature>
<dbReference type="PANTHER" id="PTHR37422:SF13">
    <property type="entry name" value="LIPOPOLYSACCHARIDE BIOSYNTHESIS PROTEIN PA4999-RELATED"/>
    <property type="match status" value="1"/>
</dbReference>
<dbReference type="GO" id="GO:0016874">
    <property type="term" value="F:ligase activity"/>
    <property type="evidence" value="ECO:0007669"/>
    <property type="project" value="UniProtKB-KW"/>
</dbReference>